<name>A0A0R3KE87_9BRAD</name>
<protein>
    <submittedName>
        <fullName evidence="2">C4-dicarboxylate ABC transporter substrate-binding protein</fullName>
    </submittedName>
</protein>
<dbReference type="OrthoDB" id="252197at2"/>
<dbReference type="STRING" id="1518501.CQ10_35090"/>
<keyword evidence="3" id="KW-1185">Reference proteome</keyword>
<dbReference type="InterPro" id="IPR011852">
    <property type="entry name" value="TRAP_TAXI"/>
</dbReference>
<dbReference type="PANTHER" id="PTHR42941">
    <property type="entry name" value="SLL1037 PROTEIN"/>
    <property type="match status" value="1"/>
</dbReference>
<dbReference type="EMBL" id="LLXX01000236">
    <property type="protein sequence ID" value="KRQ90367.1"/>
    <property type="molecule type" value="Genomic_DNA"/>
</dbReference>
<dbReference type="Pfam" id="PF16868">
    <property type="entry name" value="NMT1_3"/>
    <property type="match status" value="1"/>
</dbReference>
<comment type="caution">
    <text evidence="2">The sequence shown here is derived from an EMBL/GenBank/DDBJ whole genome shotgun (WGS) entry which is preliminary data.</text>
</comment>
<keyword evidence="1" id="KW-0812">Transmembrane</keyword>
<dbReference type="Proteomes" id="UP000051913">
    <property type="component" value="Unassembled WGS sequence"/>
</dbReference>
<dbReference type="AlphaFoldDB" id="A0A0R3KE87"/>
<sequence>MESVRMPSWLRMVLVAGVFVLVTGASLFAYRWYIHPTTLTVAVGSLDGEATKLMSALASRLTAANAPVRLKLLETTSALEAADMFSSNKADLAVVRGDVGDLSQAQAIIVLARAVVLLVVPPGSSITDIAGLKRVTVGVVGGEMNRKIVSALTEEYNLGRANVSFRNLAPAETRRALEAKEVRALLIVVPLAEKYLALLRGFFLQNPKTAPVLIPIDAAGAIAEKHRAYESFDVPKGTLRGSPPVPSDDLTTLRVSFYVVAGKQLDNDQAGALAEALMKARRDLLGELPMLAQITAPSTESDAYLPVHPGAAAFYNGTQESFLDQWGNAIFLAPMIFGALVSVGAAAWKFLREGEPRKSEQALDSLYALGRRIRTADGESELSEIEREIDKVLQMQRVKAAAGDENALDVTTLNVAAHRLQSLVHDRRTLLAARSGGKAMA</sequence>
<proteinExistence type="predicted"/>
<gene>
    <name evidence="2" type="ORF">CP49_16265</name>
</gene>
<keyword evidence="1" id="KW-0472">Membrane</keyword>
<feature type="transmembrane region" description="Helical" evidence="1">
    <location>
        <begin position="329"/>
        <end position="351"/>
    </location>
</feature>
<dbReference type="SUPFAM" id="SSF53850">
    <property type="entry name" value="Periplasmic binding protein-like II"/>
    <property type="match status" value="1"/>
</dbReference>
<reference evidence="2 3" key="1">
    <citation type="submission" date="2014-03" db="EMBL/GenBank/DDBJ databases">
        <title>Bradyrhizobium valentinum sp. nov., isolated from effective nodules of Lupinus mariae-josephae, a lupine endemic of basic-lime soils in Eastern Spain.</title>
        <authorList>
            <person name="Duran D."/>
            <person name="Rey L."/>
            <person name="Navarro A."/>
            <person name="Busquets A."/>
            <person name="Imperial J."/>
            <person name="Ruiz-Argueso T."/>
        </authorList>
    </citation>
    <scope>NUCLEOTIDE SEQUENCE [LARGE SCALE GENOMIC DNA]</scope>
    <source>
        <strain evidence="2 3">LmjM3</strain>
    </source>
</reference>
<evidence type="ECO:0000313" key="2">
    <source>
        <dbReference type="EMBL" id="KRQ90367.1"/>
    </source>
</evidence>
<evidence type="ECO:0000256" key="1">
    <source>
        <dbReference type="SAM" id="Phobius"/>
    </source>
</evidence>
<organism evidence="2 3">
    <name type="scientific">Bradyrhizobium valentinum</name>
    <dbReference type="NCBI Taxonomy" id="1518501"/>
    <lineage>
        <taxon>Bacteria</taxon>
        <taxon>Pseudomonadati</taxon>
        <taxon>Pseudomonadota</taxon>
        <taxon>Alphaproteobacteria</taxon>
        <taxon>Hyphomicrobiales</taxon>
        <taxon>Nitrobacteraceae</taxon>
        <taxon>Bradyrhizobium</taxon>
    </lineage>
</organism>
<dbReference type="Gene3D" id="3.40.190.10">
    <property type="entry name" value="Periplasmic binding protein-like II"/>
    <property type="match status" value="2"/>
</dbReference>
<dbReference type="PANTHER" id="PTHR42941:SF1">
    <property type="entry name" value="SLL1037 PROTEIN"/>
    <property type="match status" value="1"/>
</dbReference>
<accession>A0A0R3KE87</accession>
<evidence type="ECO:0000313" key="3">
    <source>
        <dbReference type="Proteomes" id="UP000051913"/>
    </source>
</evidence>
<keyword evidence="1" id="KW-1133">Transmembrane helix</keyword>